<keyword evidence="12 17" id="KW-0443">Lipid metabolism</keyword>
<dbReference type="Gene3D" id="1.20.120.1760">
    <property type="match status" value="1"/>
</dbReference>
<dbReference type="OrthoDB" id="10251079at2759"/>
<feature type="transmembrane region" description="Helical" evidence="19">
    <location>
        <begin position="151"/>
        <end position="169"/>
    </location>
</feature>
<evidence type="ECO:0000256" key="18">
    <source>
        <dbReference type="RuleBase" id="RU003750"/>
    </source>
</evidence>
<keyword evidence="14 17" id="KW-0594">Phospholipid biosynthesis</keyword>
<comment type="catalytic activity">
    <reaction evidence="17">
        <text>a CDP-1,2-diacyl-sn-glycerol + myo-inositol = a 1,2-diacyl-sn-glycero-3-phospho-(1D-myo-inositol) + CMP + H(+)</text>
        <dbReference type="Rhea" id="RHEA:11580"/>
        <dbReference type="ChEBI" id="CHEBI:15378"/>
        <dbReference type="ChEBI" id="CHEBI:17268"/>
        <dbReference type="ChEBI" id="CHEBI:57880"/>
        <dbReference type="ChEBI" id="CHEBI:58332"/>
        <dbReference type="ChEBI" id="CHEBI:60377"/>
        <dbReference type="EC" id="2.7.8.11"/>
    </reaction>
</comment>
<evidence type="ECO:0000313" key="20">
    <source>
        <dbReference type="EMBL" id="RKP14585.1"/>
    </source>
</evidence>
<evidence type="ECO:0000256" key="13">
    <source>
        <dbReference type="ARBA" id="ARBA00023136"/>
    </source>
</evidence>
<evidence type="ECO:0000256" key="12">
    <source>
        <dbReference type="ARBA" id="ARBA00023098"/>
    </source>
</evidence>
<dbReference type="EC" id="2.7.8.11" evidence="5 17"/>
<evidence type="ECO:0000256" key="19">
    <source>
        <dbReference type="SAM" id="Phobius"/>
    </source>
</evidence>
<evidence type="ECO:0000256" key="10">
    <source>
        <dbReference type="ARBA" id="ARBA00022842"/>
    </source>
</evidence>
<dbReference type="GO" id="GO:0003881">
    <property type="term" value="F:CDP-diacylglycerol-inositol 3-phosphatidyltransferase activity"/>
    <property type="evidence" value="ECO:0007669"/>
    <property type="project" value="UniProtKB-UniRule"/>
</dbReference>
<dbReference type="AlphaFoldDB" id="A0A4P9Y6F2"/>
<dbReference type="Pfam" id="PF01066">
    <property type="entry name" value="CDP-OH_P_transf"/>
    <property type="match status" value="1"/>
</dbReference>
<evidence type="ECO:0000256" key="16">
    <source>
        <dbReference type="ARBA" id="ARBA00023264"/>
    </source>
</evidence>
<dbReference type="PIRSF" id="PIRSF000848">
    <property type="entry name" value="CDP_diag_ino_3_P"/>
    <property type="match status" value="1"/>
</dbReference>
<dbReference type="GO" id="GO:0005794">
    <property type="term" value="C:Golgi apparatus"/>
    <property type="evidence" value="ECO:0007669"/>
    <property type="project" value="TreeGrafter"/>
</dbReference>
<reference evidence="21" key="1">
    <citation type="journal article" date="2018" name="Nat. Microbiol.">
        <title>Leveraging single-cell genomics to expand the fungal tree of life.</title>
        <authorList>
            <person name="Ahrendt S.R."/>
            <person name="Quandt C.A."/>
            <person name="Ciobanu D."/>
            <person name="Clum A."/>
            <person name="Salamov A."/>
            <person name="Andreopoulos B."/>
            <person name="Cheng J.F."/>
            <person name="Woyke T."/>
            <person name="Pelin A."/>
            <person name="Henrissat B."/>
            <person name="Reynolds N.K."/>
            <person name="Benny G.L."/>
            <person name="Smith M.E."/>
            <person name="James T.Y."/>
            <person name="Grigoriev I.V."/>
        </authorList>
    </citation>
    <scope>NUCLEOTIDE SEQUENCE [LARGE SCALE GENOMIC DNA]</scope>
</reference>
<dbReference type="GO" id="GO:0016020">
    <property type="term" value="C:membrane"/>
    <property type="evidence" value="ECO:0007669"/>
    <property type="project" value="UniProtKB-SubCell"/>
</dbReference>
<gene>
    <name evidence="20" type="ORF">BJ684DRAFT_19012</name>
</gene>
<evidence type="ECO:0000256" key="14">
    <source>
        <dbReference type="ARBA" id="ARBA00023209"/>
    </source>
</evidence>
<keyword evidence="11 19" id="KW-1133">Transmembrane helix</keyword>
<dbReference type="Proteomes" id="UP000267251">
    <property type="component" value="Unassembled WGS sequence"/>
</dbReference>
<comment type="cofactor">
    <cofactor evidence="1">
        <name>Mn(2+)</name>
        <dbReference type="ChEBI" id="CHEBI:29035"/>
    </cofactor>
</comment>
<dbReference type="PANTHER" id="PTHR15362:SF4">
    <property type="entry name" value="CDP-DIACYLGLYCEROL--INOSITOL 3-PHOSPHATIDYLTRANSFERASE"/>
    <property type="match status" value="1"/>
</dbReference>
<comment type="similarity">
    <text evidence="4 17 18">Belongs to the CDP-alcohol phosphatidyltransferase class-I family.</text>
</comment>
<keyword evidence="15" id="KW-0464">Manganese</keyword>
<keyword evidence="21" id="KW-1185">Reference proteome</keyword>
<dbReference type="InterPro" id="IPR043130">
    <property type="entry name" value="CDP-OH_PTrfase_TM_dom"/>
</dbReference>
<comment type="subcellular location">
    <subcellularLocation>
        <location evidence="3">Membrane</location>
        <topology evidence="3">Multi-pass membrane protein</topology>
    </subcellularLocation>
</comment>
<comment type="cofactor">
    <cofactor evidence="2">
        <name>Mg(2+)</name>
        <dbReference type="ChEBI" id="CHEBI:18420"/>
    </cofactor>
</comment>
<keyword evidence="10" id="KW-0460">Magnesium</keyword>
<proteinExistence type="inferred from homology"/>
<accession>A0A4P9Y6F2</accession>
<evidence type="ECO:0000256" key="7">
    <source>
        <dbReference type="ARBA" id="ARBA00022679"/>
    </source>
</evidence>
<dbReference type="PANTHER" id="PTHR15362">
    <property type="entry name" value="PHOSPHATIDYLINOSITOL SYNTHASE"/>
    <property type="match status" value="1"/>
</dbReference>
<feature type="transmembrane region" description="Helical" evidence="19">
    <location>
        <begin position="20"/>
        <end position="40"/>
    </location>
</feature>
<protein>
    <recommendedName>
        <fullName evidence="5 17">CDP-diacylglycerol--inositol 3-phosphatidyltransferase</fullName>
        <ecNumber evidence="5 17">2.7.8.11</ecNumber>
    </recommendedName>
</protein>
<evidence type="ECO:0000256" key="17">
    <source>
        <dbReference type="PIRNR" id="PIRNR000848"/>
    </source>
</evidence>
<name>A0A4P9Y6F2_9FUNG</name>
<keyword evidence="8 19" id="KW-0812">Transmembrane</keyword>
<dbReference type="EMBL" id="KZ987815">
    <property type="protein sequence ID" value="RKP14585.1"/>
    <property type="molecule type" value="Genomic_DNA"/>
</dbReference>
<evidence type="ECO:0000256" key="9">
    <source>
        <dbReference type="ARBA" id="ARBA00022723"/>
    </source>
</evidence>
<evidence type="ECO:0000256" key="2">
    <source>
        <dbReference type="ARBA" id="ARBA00001946"/>
    </source>
</evidence>
<dbReference type="FunFam" id="1.20.120.1760:FF:000003">
    <property type="entry name" value="CDP-diacylglycerol--inositol 3-phosphatidyltransferase"/>
    <property type="match status" value="1"/>
</dbReference>
<organism evidence="20 21">
    <name type="scientific">Piptocephalis cylindrospora</name>
    <dbReference type="NCBI Taxonomy" id="1907219"/>
    <lineage>
        <taxon>Eukaryota</taxon>
        <taxon>Fungi</taxon>
        <taxon>Fungi incertae sedis</taxon>
        <taxon>Zoopagomycota</taxon>
        <taxon>Zoopagomycotina</taxon>
        <taxon>Zoopagomycetes</taxon>
        <taxon>Zoopagales</taxon>
        <taxon>Piptocephalidaceae</taxon>
        <taxon>Piptocephalis</taxon>
    </lineage>
</organism>
<dbReference type="InterPro" id="IPR014387">
    <property type="entry name" value="CDP_diag_ino_3_P_euk"/>
</dbReference>
<dbReference type="PROSITE" id="PS00379">
    <property type="entry name" value="CDP_ALCOHOL_P_TRANSF"/>
    <property type="match status" value="1"/>
</dbReference>
<keyword evidence="6 17" id="KW-0444">Lipid biosynthesis</keyword>
<dbReference type="InterPro" id="IPR000462">
    <property type="entry name" value="CDP-OH_P_trans"/>
</dbReference>
<keyword evidence="7 17" id="KW-0808">Transferase</keyword>
<keyword evidence="9" id="KW-0479">Metal-binding</keyword>
<dbReference type="GO" id="GO:0046872">
    <property type="term" value="F:metal ion binding"/>
    <property type="evidence" value="ECO:0007669"/>
    <property type="project" value="UniProtKB-KW"/>
</dbReference>
<dbReference type="InterPro" id="IPR048254">
    <property type="entry name" value="CDP_ALCOHOL_P_TRANSF_CS"/>
</dbReference>
<evidence type="ECO:0000256" key="1">
    <source>
        <dbReference type="ARBA" id="ARBA00001936"/>
    </source>
</evidence>
<sequence>MSPIKKETKDAVRPSDVFYYIPNLIGYARVILAAASFYYMPTSPWLCMGMYSVSVLLDAFDGKAARYFDQCSKFGSVLDMVTDRCSTTGLMCYLAMVYPQWAFAFQLLISLDISSHYMHMYSSLTLGAKSHKAMDKSSNPILRAYYTDQNILFLFCACNELFFQSLYLLSFDIHHLVFVGTAMELDLVLGMALLSGPICFGKQVISVVQLVGASKQLARVDADDKNGKDQ</sequence>
<evidence type="ECO:0000313" key="21">
    <source>
        <dbReference type="Proteomes" id="UP000267251"/>
    </source>
</evidence>
<keyword evidence="13 17" id="KW-0472">Membrane</keyword>
<evidence type="ECO:0000256" key="6">
    <source>
        <dbReference type="ARBA" id="ARBA00022516"/>
    </source>
</evidence>
<evidence type="ECO:0000256" key="5">
    <source>
        <dbReference type="ARBA" id="ARBA00013212"/>
    </source>
</evidence>
<dbReference type="GO" id="GO:0006661">
    <property type="term" value="P:phosphatidylinositol biosynthetic process"/>
    <property type="evidence" value="ECO:0007669"/>
    <property type="project" value="TreeGrafter"/>
</dbReference>
<evidence type="ECO:0000256" key="15">
    <source>
        <dbReference type="ARBA" id="ARBA00023211"/>
    </source>
</evidence>
<keyword evidence="16 17" id="KW-1208">Phospholipid metabolism</keyword>
<evidence type="ECO:0000256" key="4">
    <source>
        <dbReference type="ARBA" id="ARBA00010441"/>
    </source>
</evidence>
<evidence type="ECO:0000256" key="11">
    <source>
        <dbReference type="ARBA" id="ARBA00022989"/>
    </source>
</evidence>
<evidence type="ECO:0000256" key="3">
    <source>
        <dbReference type="ARBA" id="ARBA00004141"/>
    </source>
</evidence>
<evidence type="ECO:0000256" key="8">
    <source>
        <dbReference type="ARBA" id="ARBA00022692"/>
    </source>
</evidence>